<dbReference type="Gene3D" id="3.30.300.210">
    <property type="entry name" value="Nutrient germinant receptor protein C, domain 3"/>
    <property type="match status" value="1"/>
</dbReference>
<dbReference type="NCBIfam" id="TIGR02887">
    <property type="entry name" value="spore_ger_x_C"/>
    <property type="match status" value="1"/>
</dbReference>
<comment type="subcellular location">
    <subcellularLocation>
        <location evidence="1">Membrane</location>
        <topology evidence="1">Lipid-anchor</topology>
    </subcellularLocation>
</comment>
<dbReference type="InterPro" id="IPR038501">
    <property type="entry name" value="Spore_GerAC_C_sf"/>
</dbReference>
<feature type="domain" description="Spore germination GerAC-like C-terminal" evidence="8">
    <location>
        <begin position="243"/>
        <end position="369"/>
    </location>
</feature>
<gene>
    <name evidence="10" type="ORF">GSM42_00165</name>
</gene>
<dbReference type="PROSITE" id="PS51257">
    <property type="entry name" value="PROKAR_LIPOPROTEIN"/>
    <property type="match status" value="1"/>
</dbReference>
<sequence length="372" mass="42882">MKNKFILTIVLILTLFVSGCGDQMYLEKSDIILLLGIDLDDKNQVTFYASTPVFNTEVKKNYHVMKVKAKSLREARYQFDALSQGSVVKGKIQTILIGKKFLQDRSVMPYLDVILRDPKDDLSSRVVMIDGPVEDILDANMEDKGRLGVVIRNMIDDTFKSGTIHNPNLQQFVAQQFDKRFSPMIPAMKVIHKEPKIAGISFLSHEGLYVTSIHLSESPLLLSLQKFYLEKIPISLYISSNKVQEKKELRRISIAIKDIQRKVKTTIVNGHFQFDIELTLHADLVERMFYLDAAKHPQLLKRIIEEQLDHEYKKIIQKTQKNKIDPIGFGVYARAKQYDHWKKIEDKWFDEYAKAKINISTKLVIINTGVSH</sequence>
<evidence type="ECO:0000256" key="3">
    <source>
        <dbReference type="ARBA" id="ARBA00022544"/>
    </source>
</evidence>
<dbReference type="Pfam" id="PF25198">
    <property type="entry name" value="Spore_GerAC_N"/>
    <property type="match status" value="1"/>
</dbReference>
<keyword evidence="4" id="KW-0732">Signal</keyword>
<dbReference type="PANTHER" id="PTHR35789">
    <property type="entry name" value="SPORE GERMINATION PROTEIN B3"/>
    <property type="match status" value="1"/>
</dbReference>
<organism evidence="10 11">
    <name type="scientific">Shimazuella alba</name>
    <dbReference type="NCBI Taxonomy" id="2690964"/>
    <lineage>
        <taxon>Bacteria</taxon>
        <taxon>Bacillati</taxon>
        <taxon>Bacillota</taxon>
        <taxon>Bacilli</taxon>
        <taxon>Bacillales</taxon>
        <taxon>Thermoactinomycetaceae</taxon>
        <taxon>Shimazuella</taxon>
    </lineage>
</organism>
<keyword evidence="3" id="KW-0309">Germination</keyword>
<dbReference type="AlphaFoldDB" id="A0A6I4VQF5"/>
<evidence type="ECO:0000259" key="9">
    <source>
        <dbReference type="Pfam" id="PF25198"/>
    </source>
</evidence>
<protein>
    <submittedName>
        <fullName evidence="10">Ger(X)C family spore germination protein</fullName>
    </submittedName>
</protein>
<evidence type="ECO:0000256" key="5">
    <source>
        <dbReference type="ARBA" id="ARBA00023136"/>
    </source>
</evidence>
<name>A0A6I4VQF5_9BACL</name>
<keyword evidence="5" id="KW-0472">Membrane</keyword>
<evidence type="ECO:0000256" key="2">
    <source>
        <dbReference type="ARBA" id="ARBA00007886"/>
    </source>
</evidence>
<evidence type="ECO:0000313" key="11">
    <source>
        <dbReference type="Proteomes" id="UP000430692"/>
    </source>
</evidence>
<keyword evidence="11" id="KW-1185">Reference proteome</keyword>
<dbReference type="GO" id="GO:0009847">
    <property type="term" value="P:spore germination"/>
    <property type="evidence" value="ECO:0007669"/>
    <property type="project" value="InterPro"/>
</dbReference>
<dbReference type="PANTHER" id="PTHR35789:SF1">
    <property type="entry name" value="SPORE GERMINATION PROTEIN B3"/>
    <property type="match status" value="1"/>
</dbReference>
<dbReference type="GO" id="GO:0016020">
    <property type="term" value="C:membrane"/>
    <property type="evidence" value="ECO:0007669"/>
    <property type="project" value="UniProtKB-SubCell"/>
</dbReference>
<dbReference type="InterPro" id="IPR046953">
    <property type="entry name" value="Spore_GerAC-like_C"/>
</dbReference>
<dbReference type="InterPro" id="IPR008844">
    <property type="entry name" value="Spore_GerAC-like"/>
</dbReference>
<evidence type="ECO:0000256" key="1">
    <source>
        <dbReference type="ARBA" id="ARBA00004635"/>
    </source>
</evidence>
<evidence type="ECO:0000256" key="4">
    <source>
        <dbReference type="ARBA" id="ARBA00022729"/>
    </source>
</evidence>
<evidence type="ECO:0000313" key="10">
    <source>
        <dbReference type="EMBL" id="MXQ52186.1"/>
    </source>
</evidence>
<comment type="similarity">
    <text evidence="2">Belongs to the GerABKC lipoprotein family.</text>
</comment>
<dbReference type="Pfam" id="PF05504">
    <property type="entry name" value="Spore_GerAC"/>
    <property type="match status" value="1"/>
</dbReference>
<evidence type="ECO:0000256" key="6">
    <source>
        <dbReference type="ARBA" id="ARBA00023139"/>
    </source>
</evidence>
<reference evidence="10 11" key="1">
    <citation type="submission" date="2019-12" db="EMBL/GenBank/DDBJ databases">
        <title>Whole-genome analyses of novel actinobacteria.</title>
        <authorList>
            <person name="Sahin N."/>
            <person name="Saygin H."/>
        </authorList>
    </citation>
    <scope>NUCLEOTIDE SEQUENCE [LARGE SCALE GENOMIC DNA]</scope>
    <source>
        <strain evidence="10 11">KC615</strain>
    </source>
</reference>
<keyword evidence="7" id="KW-0449">Lipoprotein</keyword>
<proteinExistence type="inferred from homology"/>
<evidence type="ECO:0000256" key="7">
    <source>
        <dbReference type="ARBA" id="ARBA00023288"/>
    </source>
</evidence>
<dbReference type="EMBL" id="WUUL01000001">
    <property type="protein sequence ID" value="MXQ52186.1"/>
    <property type="molecule type" value="Genomic_DNA"/>
</dbReference>
<dbReference type="RefSeq" id="WP_160799240.1">
    <property type="nucleotide sequence ID" value="NZ_WUUL01000001.1"/>
</dbReference>
<keyword evidence="6" id="KW-0564">Palmitate</keyword>
<evidence type="ECO:0000259" key="8">
    <source>
        <dbReference type="Pfam" id="PF05504"/>
    </source>
</evidence>
<accession>A0A6I4VQF5</accession>
<comment type="caution">
    <text evidence="10">The sequence shown here is derived from an EMBL/GenBank/DDBJ whole genome shotgun (WGS) entry which is preliminary data.</text>
</comment>
<dbReference type="Proteomes" id="UP000430692">
    <property type="component" value="Unassembled WGS sequence"/>
</dbReference>
<feature type="domain" description="Spore germination protein N-terminal" evidence="9">
    <location>
        <begin position="22"/>
        <end position="190"/>
    </location>
</feature>
<dbReference type="InterPro" id="IPR057336">
    <property type="entry name" value="GerAC_N"/>
</dbReference>